<name>A0A545VHM1_9HYPO</name>
<keyword evidence="4" id="KW-1185">Reference proteome</keyword>
<organism evidence="3 4">
    <name type="scientific">Cordyceps javanica</name>
    <dbReference type="NCBI Taxonomy" id="43265"/>
    <lineage>
        <taxon>Eukaryota</taxon>
        <taxon>Fungi</taxon>
        <taxon>Dikarya</taxon>
        <taxon>Ascomycota</taxon>
        <taxon>Pezizomycotina</taxon>
        <taxon>Sordariomycetes</taxon>
        <taxon>Hypocreomycetidae</taxon>
        <taxon>Hypocreales</taxon>
        <taxon>Cordycipitaceae</taxon>
        <taxon>Cordyceps</taxon>
    </lineage>
</organism>
<dbReference type="Proteomes" id="UP000315783">
    <property type="component" value="Unassembled WGS sequence"/>
</dbReference>
<evidence type="ECO:0000313" key="3">
    <source>
        <dbReference type="EMBL" id="TQW01233.1"/>
    </source>
</evidence>
<feature type="compositionally biased region" description="Low complexity" evidence="1">
    <location>
        <begin position="11"/>
        <end position="31"/>
    </location>
</feature>
<proteinExistence type="predicted"/>
<dbReference type="Pfam" id="PF09747">
    <property type="entry name" value="CCD97-like_C"/>
    <property type="match status" value="2"/>
</dbReference>
<dbReference type="AlphaFoldDB" id="A0A545VHM1"/>
<protein>
    <submittedName>
        <fullName evidence="3">Coiled-coil domain-containing protein</fullName>
    </submittedName>
</protein>
<dbReference type="PANTHER" id="PTHR31840">
    <property type="entry name" value="COILED-COIL DOMAIN-CONTAINING PROTEIN 97"/>
    <property type="match status" value="1"/>
</dbReference>
<gene>
    <name evidence="3" type="ORF">IF1G_01164</name>
</gene>
<dbReference type="EMBL" id="SPUK01000001">
    <property type="protein sequence ID" value="TQW01233.1"/>
    <property type="molecule type" value="Genomic_DNA"/>
</dbReference>
<evidence type="ECO:0000256" key="1">
    <source>
        <dbReference type="SAM" id="MobiDB-lite"/>
    </source>
</evidence>
<reference evidence="3 4" key="1">
    <citation type="journal article" date="2019" name="Appl. Microbiol. Biotechnol.">
        <title>Genome sequence of Isaria javanica and comparative genome analysis insights into family S53 peptidase evolution in fungal entomopathogens.</title>
        <authorList>
            <person name="Lin R."/>
            <person name="Zhang X."/>
            <person name="Xin B."/>
            <person name="Zou M."/>
            <person name="Gao Y."/>
            <person name="Qin F."/>
            <person name="Hu Q."/>
            <person name="Xie B."/>
            <person name="Cheng X."/>
        </authorList>
    </citation>
    <scope>NUCLEOTIDE SEQUENCE [LARGE SCALE GENOMIC DNA]</scope>
    <source>
        <strain evidence="3 4">IJ1G</strain>
    </source>
</reference>
<evidence type="ECO:0000313" key="4">
    <source>
        <dbReference type="Proteomes" id="UP000315783"/>
    </source>
</evidence>
<feature type="domain" description="CCD97-like C-terminal" evidence="2">
    <location>
        <begin position="132"/>
        <end position="192"/>
    </location>
</feature>
<feature type="compositionally biased region" description="Pro residues" evidence="1">
    <location>
        <begin position="1"/>
        <end position="10"/>
    </location>
</feature>
<comment type="caution">
    <text evidence="3">The sequence shown here is derived from an EMBL/GenBank/DDBJ whole genome shotgun (WGS) entry which is preliminary data.</text>
</comment>
<dbReference type="PANTHER" id="PTHR31840:SF1">
    <property type="entry name" value="COILED-COIL DOMAIN-CONTAINING PROTEIN 97"/>
    <property type="match status" value="1"/>
</dbReference>
<feature type="region of interest" description="Disordered" evidence="1">
    <location>
        <begin position="1"/>
        <end position="48"/>
    </location>
</feature>
<accession>A0A545VHM1</accession>
<sequence length="212" mass="23368">MAALSPPSPLPADASRPSAAAGPEQPGGAEKPVPRQRKSSAHSAQVQIQNRRRAYLQRHPAYFTSVEHELADPVLYERLVRRHQSAAEREAEGRAKGYGRTLEADLVRGETKLTDLRAAAGTAGTATTTGVEEMWDQPAESQAHGVQLWQAFLTHRFVKGRDEEFDYAPVDGNEAYDDLARIEAEEQWFDDEEPTRADDVAALEGETGVQDF</sequence>
<dbReference type="InterPro" id="IPR018613">
    <property type="entry name" value="Ccdc97-like"/>
</dbReference>
<dbReference type="OrthoDB" id="333176at2759"/>
<dbReference type="InterPro" id="IPR040233">
    <property type="entry name" value="CCD97-like_C"/>
</dbReference>
<evidence type="ECO:0000259" key="2">
    <source>
        <dbReference type="Pfam" id="PF09747"/>
    </source>
</evidence>
<feature type="domain" description="CCD97-like C-terminal" evidence="2">
    <location>
        <begin position="50"/>
        <end position="112"/>
    </location>
</feature>